<feature type="region of interest" description="Disordered" evidence="1">
    <location>
        <begin position="33"/>
        <end position="61"/>
    </location>
</feature>
<reference evidence="2 3" key="1">
    <citation type="submission" date="2022-07" db="EMBL/GenBank/DDBJ databases">
        <authorList>
            <person name="Li W.-J."/>
            <person name="Deng Q.-Q."/>
        </authorList>
    </citation>
    <scope>NUCLEOTIDE SEQUENCE [LARGE SCALE GENOMIC DNA]</scope>
    <source>
        <strain evidence="2 3">SYSU M60028</strain>
    </source>
</reference>
<comment type="caution">
    <text evidence="2">The sequence shown here is derived from an EMBL/GenBank/DDBJ whole genome shotgun (WGS) entry which is preliminary data.</text>
</comment>
<name>A0ABT1LBB0_9HYPH</name>
<dbReference type="EMBL" id="JANCLU010000007">
    <property type="protein sequence ID" value="MCP8938775.1"/>
    <property type="molecule type" value="Genomic_DNA"/>
</dbReference>
<accession>A0ABT1LBB0</accession>
<dbReference type="RefSeq" id="WP_254741007.1">
    <property type="nucleotide sequence ID" value="NZ_JANCLU010000007.1"/>
</dbReference>
<proteinExistence type="predicted"/>
<evidence type="ECO:0000313" key="2">
    <source>
        <dbReference type="EMBL" id="MCP8938775.1"/>
    </source>
</evidence>
<sequence>MHAARYLELALRTPDKAKRAALLKLASDWKERAEAYDRAKGPARQQAASTDPDTDPDKTPS</sequence>
<keyword evidence="3" id="KW-1185">Reference proteome</keyword>
<gene>
    <name evidence="2" type="ORF">NK718_09640</name>
</gene>
<organism evidence="2 3">
    <name type="scientific">Alsobacter ponti</name>
    <dbReference type="NCBI Taxonomy" id="2962936"/>
    <lineage>
        <taxon>Bacteria</taxon>
        <taxon>Pseudomonadati</taxon>
        <taxon>Pseudomonadota</taxon>
        <taxon>Alphaproteobacteria</taxon>
        <taxon>Hyphomicrobiales</taxon>
        <taxon>Alsobacteraceae</taxon>
        <taxon>Alsobacter</taxon>
    </lineage>
</organism>
<protein>
    <submittedName>
        <fullName evidence="2">Uncharacterized protein</fullName>
    </submittedName>
</protein>
<evidence type="ECO:0000256" key="1">
    <source>
        <dbReference type="SAM" id="MobiDB-lite"/>
    </source>
</evidence>
<evidence type="ECO:0000313" key="3">
    <source>
        <dbReference type="Proteomes" id="UP001205890"/>
    </source>
</evidence>
<dbReference type="Proteomes" id="UP001205890">
    <property type="component" value="Unassembled WGS sequence"/>
</dbReference>